<dbReference type="GO" id="GO:0030170">
    <property type="term" value="F:pyridoxal phosphate binding"/>
    <property type="evidence" value="ECO:0007669"/>
    <property type="project" value="TreeGrafter"/>
</dbReference>
<dbReference type="InterPro" id="IPR029066">
    <property type="entry name" value="PLP-binding_barrel"/>
</dbReference>
<dbReference type="Gene3D" id="3.20.20.10">
    <property type="entry name" value="Alanine racemase"/>
    <property type="match status" value="1"/>
</dbReference>
<organism evidence="5 6">
    <name type="scientific">Mangrovimonas yunxiaonensis</name>
    <dbReference type="NCBI Taxonomy" id="1197477"/>
    <lineage>
        <taxon>Bacteria</taxon>
        <taxon>Pseudomonadati</taxon>
        <taxon>Bacteroidota</taxon>
        <taxon>Flavobacteriia</taxon>
        <taxon>Flavobacteriales</taxon>
        <taxon>Flavobacteriaceae</taxon>
        <taxon>Mangrovimonas</taxon>
    </lineage>
</organism>
<sequence>MAYFTLNQASLTHNYRFLQKLFNKKEMSWAPVLKLLCGNEKYIDFVLSLGKEQVCDARIANLKTIKKLKPEVETIYIKPPAKRSIKNIVKYADVSFNTEFTTIKWLSEEAGKQNKVHRVIIMIELGDLREGIMGDHLMDFYEKIFELPNIKVVGIGTNLNCLSGVMPSKDKLIQLCLYEQLIEARFNQKIEGVSGGSSVMVPLLLKGIVPQGINHFRVGETLFFGTDLFENNTIEGMKDDVFTLHSEIIEITEKPSVPYGELDKNPSGEMFEVDENKFTEIQKRAILDIGLLDISKVDFLKPQDPSLNFVGASSDMLVIDITKANRTYKIGDIISFRTDYMGALRVMNSEYIEKRLI</sequence>
<comment type="cofactor">
    <cofactor evidence="1">
        <name>pyridoxal 5'-phosphate</name>
        <dbReference type="ChEBI" id="CHEBI:597326"/>
    </cofactor>
</comment>
<reference evidence="5 6" key="1">
    <citation type="journal article" date="2014" name="Genome Announc.">
        <title>Draft Genome Sequence of the Algicidal Bacterium Mangrovimonas yunxiaonensis Strain LY01.</title>
        <authorList>
            <person name="Li Y."/>
            <person name="Zhu H."/>
            <person name="Li C."/>
            <person name="Zhang H."/>
            <person name="Chen Z."/>
            <person name="Zheng W."/>
            <person name="Xu H."/>
            <person name="Zheng T."/>
        </authorList>
    </citation>
    <scope>NUCLEOTIDE SEQUENCE [LARGE SCALE GENOMIC DNA]</scope>
    <source>
        <strain evidence="5 6">LY01</strain>
    </source>
</reference>
<dbReference type="AlphaFoldDB" id="A0A084TM92"/>
<dbReference type="GO" id="GO:0008784">
    <property type="term" value="F:alanine racemase activity"/>
    <property type="evidence" value="ECO:0007669"/>
    <property type="project" value="TreeGrafter"/>
</dbReference>
<dbReference type="CDD" id="cd06815">
    <property type="entry name" value="PLPDE_III_AR_like_1"/>
    <property type="match status" value="1"/>
</dbReference>
<dbReference type="OrthoDB" id="504078at2"/>
<evidence type="ECO:0000256" key="1">
    <source>
        <dbReference type="ARBA" id="ARBA00001933"/>
    </source>
</evidence>
<accession>A0A084TM92</accession>
<dbReference type="PANTHER" id="PTHR30511:SF3">
    <property type="entry name" value="LYSINE RACEMASE"/>
    <property type="match status" value="1"/>
</dbReference>
<protein>
    <submittedName>
        <fullName evidence="5">Amino acid racemase</fullName>
    </submittedName>
</protein>
<keyword evidence="3" id="KW-0413">Isomerase</keyword>
<dbReference type="PANTHER" id="PTHR30511">
    <property type="entry name" value="ALANINE RACEMASE"/>
    <property type="match status" value="1"/>
</dbReference>
<dbReference type="Proteomes" id="UP000028521">
    <property type="component" value="Unassembled WGS sequence"/>
</dbReference>
<comment type="caution">
    <text evidence="5">The sequence shown here is derived from an EMBL/GenBank/DDBJ whole genome shotgun (WGS) entry which is preliminary data.</text>
</comment>
<evidence type="ECO:0000256" key="2">
    <source>
        <dbReference type="ARBA" id="ARBA00022898"/>
    </source>
</evidence>
<dbReference type="SUPFAM" id="SSF51419">
    <property type="entry name" value="PLP-binding barrel"/>
    <property type="match status" value="1"/>
</dbReference>
<evidence type="ECO:0000313" key="5">
    <source>
        <dbReference type="EMBL" id="KFB01828.1"/>
    </source>
</evidence>
<evidence type="ECO:0000313" key="6">
    <source>
        <dbReference type="Proteomes" id="UP000028521"/>
    </source>
</evidence>
<reference evidence="6" key="2">
    <citation type="submission" date="2014-07" db="EMBL/GenBank/DDBJ databases">
        <title>Genome sequence of Mangrovimonas yunxiaonensis.</title>
        <authorList>
            <person name="Li Y."/>
            <person name="Zheng T."/>
        </authorList>
    </citation>
    <scope>NUCLEOTIDE SEQUENCE [LARGE SCALE GENOMIC DNA]</scope>
    <source>
        <strain evidence="6">LY01</strain>
    </source>
</reference>
<dbReference type="EMBL" id="JPFK01000003">
    <property type="protein sequence ID" value="KFB01828.1"/>
    <property type="molecule type" value="Genomic_DNA"/>
</dbReference>
<feature type="domain" description="Alanine racemase N-terminal" evidence="4">
    <location>
        <begin position="7"/>
        <end position="225"/>
    </location>
</feature>
<dbReference type="Pfam" id="PF01168">
    <property type="entry name" value="Ala_racemase_N"/>
    <property type="match status" value="1"/>
</dbReference>
<dbReference type="STRING" id="1197477.IA57_02855"/>
<evidence type="ECO:0000259" key="4">
    <source>
        <dbReference type="Pfam" id="PF01168"/>
    </source>
</evidence>
<dbReference type="InterPro" id="IPR000821">
    <property type="entry name" value="Ala_racemase"/>
</dbReference>
<dbReference type="InterPro" id="IPR001608">
    <property type="entry name" value="Ala_racemase_N"/>
</dbReference>
<name>A0A084TM92_9FLAO</name>
<evidence type="ECO:0000256" key="3">
    <source>
        <dbReference type="ARBA" id="ARBA00023235"/>
    </source>
</evidence>
<dbReference type="RefSeq" id="WP_036118990.1">
    <property type="nucleotide sequence ID" value="NZ_BMET01000002.1"/>
</dbReference>
<dbReference type="eggNOG" id="COG3457">
    <property type="taxonomic scope" value="Bacteria"/>
</dbReference>
<keyword evidence="2" id="KW-0663">Pyridoxal phosphate</keyword>
<proteinExistence type="predicted"/>
<keyword evidence="6" id="KW-1185">Reference proteome</keyword>
<gene>
    <name evidence="5" type="ORF">IA57_02855</name>
</gene>
<dbReference type="GO" id="GO:0005829">
    <property type="term" value="C:cytosol"/>
    <property type="evidence" value="ECO:0007669"/>
    <property type="project" value="TreeGrafter"/>
</dbReference>